<dbReference type="HOGENOM" id="CLU_2565946_0_0_2"/>
<evidence type="ECO:0000313" key="2">
    <source>
        <dbReference type="Proteomes" id="UP000007485"/>
    </source>
</evidence>
<dbReference type="AlphaFoldDB" id="F0QVV0"/>
<dbReference type="KEGG" id="vmo:VMUT_1923"/>
<protein>
    <submittedName>
        <fullName evidence="1">Uncharacterized protein</fullName>
    </submittedName>
</protein>
<sequence length="81" mass="9606">MIKDLADVLGVPVDKVDLVDLGRTPNELVYVVLRDGILIYVVDWDLARKLIAHMYVRVLGETDLDYVYYRMFRYRISKKHY</sequence>
<accession>F0QVV0</accession>
<dbReference type="EMBL" id="CP002529">
    <property type="protein sequence ID" value="ADY02124.1"/>
    <property type="molecule type" value="Genomic_DNA"/>
</dbReference>
<keyword evidence="2" id="KW-1185">Reference proteome</keyword>
<reference evidence="1 2" key="1">
    <citation type="journal article" date="2011" name="J. Bacteriol.">
        <title>Complete genome sequence of 'Vulcanisaeta moutnovskia' strain 768-28, a novel member of the hyperthermophilic crenarchaeal genus vulcanisaeta.</title>
        <authorList>
            <person name="Gumerov V.M."/>
            <person name="Mardanov A.V."/>
            <person name="Beletsky A.V."/>
            <person name="Prokofeva M.I."/>
            <person name="Bonch-Osmolovskaya E.A."/>
            <person name="Ravin N.V."/>
            <person name="Skryabin K.G."/>
        </authorList>
    </citation>
    <scope>NUCLEOTIDE SEQUENCE [LARGE SCALE GENOMIC DNA]</scope>
    <source>
        <strain evidence="1 2">768-28</strain>
    </source>
</reference>
<dbReference type="STRING" id="985053.VMUT_1923"/>
<evidence type="ECO:0000313" key="1">
    <source>
        <dbReference type="EMBL" id="ADY02124.1"/>
    </source>
</evidence>
<dbReference type="Proteomes" id="UP000007485">
    <property type="component" value="Chromosome"/>
</dbReference>
<gene>
    <name evidence="1" type="ordered locus">VMUT_1923</name>
</gene>
<name>F0QVV0_VULM7</name>
<dbReference type="RefSeq" id="WP_013605286.1">
    <property type="nucleotide sequence ID" value="NC_015151.1"/>
</dbReference>
<dbReference type="GeneID" id="10289575"/>
<dbReference type="eggNOG" id="arCOG02110">
    <property type="taxonomic scope" value="Archaea"/>
</dbReference>
<organism evidence="1 2">
    <name type="scientific">Vulcanisaeta moutnovskia (strain 768-28)</name>
    <dbReference type="NCBI Taxonomy" id="985053"/>
    <lineage>
        <taxon>Archaea</taxon>
        <taxon>Thermoproteota</taxon>
        <taxon>Thermoprotei</taxon>
        <taxon>Thermoproteales</taxon>
        <taxon>Thermoproteaceae</taxon>
        <taxon>Vulcanisaeta</taxon>
    </lineage>
</organism>
<proteinExistence type="predicted"/>
<dbReference type="OrthoDB" id="25428at2157"/>